<dbReference type="PANTHER" id="PTHR47864:SF10">
    <property type="entry name" value="MYB_SANT-LIKE DNA-BINDING DOMAIN PROTEIN"/>
    <property type="match status" value="1"/>
</dbReference>
<gene>
    <name evidence="2" type="ORF">V5N11_013269</name>
</gene>
<evidence type="ECO:0000313" key="3">
    <source>
        <dbReference type="Proteomes" id="UP001558713"/>
    </source>
</evidence>
<evidence type="ECO:0000256" key="1">
    <source>
        <dbReference type="SAM" id="MobiDB-lite"/>
    </source>
</evidence>
<feature type="region of interest" description="Disordered" evidence="1">
    <location>
        <begin position="1"/>
        <end position="115"/>
    </location>
</feature>
<keyword evidence="3" id="KW-1185">Reference proteome</keyword>
<dbReference type="InterPro" id="IPR055314">
    <property type="entry name" value="At2g29880-like"/>
</dbReference>
<reference evidence="2 3" key="1">
    <citation type="submission" date="2024-04" db="EMBL/GenBank/DDBJ databases">
        <title>Genome assembly C_amara_ONT_v2.</title>
        <authorList>
            <person name="Yant L."/>
            <person name="Moore C."/>
            <person name="Slenker M."/>
        </authorList>
    </citation>
    <scope>NUCLEOTIDE SEQUENCE [LARGE SCALE GENOMIC DNA]</scope>
    <source>
        <tissue evidence="2">Leaf</tissue>
    </source>
</reference>
<organism evidence="2 3">
    <name type="scientific">Cardamine amara subsp. amara</name>
    <dbReference type="NCBI Taxonomy" id="228776"/>
    <lineage>
        <taxon>Eukaryota</taxon>
        <taxon>Viridiplantae</taxon>
        <taxon>Streptophyta</taxon>
        <taxon>Embryophyta</taxon>
        <taxon>Tracheophyta</taxon>
        <taxon>Spermatophyta</taxon>
        <taxon>Magnoliopsida</taxon>
        <taxon>eudicotyledons</taxon>
        <taxon>Gunneridae</taxon>
        <taxon>Pentapetalae</taxon>
        <taxon>rosids</taxon>
        <taxon>malvids</taxon>
        <taxon>Brassicales</taxon>
        <taxon>Brassicaceae</taxon>
        <taxon>Cardamineae</taxon>
        <taxon>Cardamine</taxon>
    </lineage>
</organism>
<proteinExistence type="predicted"/>
<dbReference type="Proteomes" id="UP001558713">
    <property type="component" value="Unassembled WGS sequence"/>
</dbReference>
<sequence length="115" mass="13253">MSDSTYARIHTVGETSKANETVDENNEEVHELSSQQQSAAAHGTPFTLNSTTRRRSKKLLPRKKARTGKCNNLDETKSDHNDSMITVSNRILDVIQQREERQQREAEKKRRKFEP</sequence>
<dbReference type="PANTHER" id="PTHR47864">
    <property type="entry name" value="TRANSMEMBRANE PROTEIN"/>
    <property type="match status" value="1"/>
</dbReference>
<feature type="compositionally biased region" description="Basic and acidic residues" evidence="1">
    <location>
        <begin position="72"/>
        <end position="82"/>
    </location>
</feature>
<accession>A0ABD0ZNP0</accession>
<comment type="caution">
    <text evidence="2">The sequence shown here is derived from an EMBL/GenBank/DDBJ whole genome shotgun (WGS) entry which is preliminary data.</text>
</comment>
<dbReference type="AlphaFoldDB" id="A0ABD0ZNP0"/>
<feature type="compositionally biased region" description="Basic residues" evidence="1">
    <location>
        <begin position="52"/>
        <end position="67"/>
    </location>
</feature>
<protein>
    <submittedName>
        <fullName evidence="2">Uncharacterized protein</fullName>
    </submittedName>
</protein>
<name>A0ABD0ZNP0_CARAN</name>
<dbReference type="EMBL" id="JBANAX010000806">
    <property type="protein sequence ID" value="KAL1192884.1"/>
    <property type="molecule type" value="Genomic_DNA"/>
</dbReference>
<feature type="compositionally biased region" description="Basic and acidic residues" evidence="1">
    <location>
        <begin position="96"/>
        <end position="115"/>
    </location>
</feature>
<evidence type="ECO:0000313" key="2">
    <source>
        <dbReference type="EMBL" id="KAL1192884.1"/>
    </source>
</evidence>